<comment type="function">
    <text evidence="3">Participates actively in the response to hyperosmotic and heat shock by preventing the aggregation of stress-denatured proteins, in association with DnaK and GrpE. It is the nucleotide exchange factor for DnaK and may function as a thermosensor. Unfolded proteins bind initially to DnaJ; upon interaction with the DnaJ-bound protein, DnaK hydrolyzes its bound ATP, resulting in the formation of a stable complex. GrpE releases ADP from DnaK; ATP binding to DnaK triggers the release of the substrate protein, thus completing the reaction cycle. Several rounds of ATP-dependent interactions between DnaJ, DnaK and GrpE are required for fully efficient folding.</text>
</comment>
<dbReference type="AlphaFoldDB" id="A0A842HLI6"/>
<dbReference type="SUPFAM" id="SSF58014">
    <property type="entry name" value="Coiled-coil domain of nucleotide exchange factor GrpE"/>
    <property type="match status" value="1"/>
</dbReference>
<dbReference type="HAMAP" id="MF_01151">
    <property type="entry name" value="GrpE"/>
    <property type="match status" value="1"/>
</dbReference>
<evidence type="ECO:0000313" key="8">
    <source>
        <dbReference type="Proteomes" id="UP000546464"/>
    </source>
</evidence>
<gene>
    <name evidence="3" type="primary">grpE</name>
    <name evidence="7" type="ORF">H5P28_18830</name>
</gene>
<evidence type="ECO:0000256" key="6">
    <source>
        <dbReference type="SAM" id="MobiDB-lite"/>
    </source>
</evidence>
<feature type="compositionally biased region" description="Low complexity" evidence="6">
    <location>
        <begin position="22"/>
        <end position="36"/>
    </location>
</feature>
<keyword evidence="5" id="KW-0175">Coiled coil</keyword>
<dbReference type="GO" id="GO:0042803">
    <property type="term" value="F:protein homodimerization activity"/>
    <property type="evidence" value="ECO:0007669"/>
    <property type="project" value="InterPro"/>
</dbReference>
<feature type="region of interest" description="Disordered" evidence="6">
    <location>
        <begin position="1"/>
        <end position="36"/>
    </location>
</feature>
<dbReference type="SUPFAM" id="SSF51064">
    <property type="entry name" value="Head domain of nucleotide exchange factor GrpE"/>
    <property type="match status" value="1"/>
</dbReference>
<feature type="coiled-coil region" evidence="5">
    <location>
        <begin position="36"/>
        <end position="77"/>
    </location>
</feature>
<comment type="caution">
    <text evidence="7">The sequence shown here is derived from an EMBL/GenBank/DDBJ whole genome shotgun (WGS) entry which is preliminary data.</text>
</comment>
<evidence type="ECO:0000256" key="1">
    <source>
        <dbReference type="ARBA" id="ARBA00009054"/>
    </source>
</evidence>
<dbReference type="InterPro" id="IPR009012">
    <property type="entry name" value="GrpE_head"/>
</dbReference>
<keyword evidence="3" id="KW-0346">Stress response</keyword>
<evidence type="ECO:0000256" key="3">
    <source>
        <dbReference type="HAMAP-Rule" id="MF_01151"/>
    </source>
</evidence>
<dbReference type="GO" id="GO:0000774">
    <property type="term" value="F:adenyl-nucleotide exchange factor activity"/>
    <property type="evidence" value="ECO:0007669"/>
    <property type="project" value="InterPro"/>
</dbReference>
<dbReference type="Pfam" id="PF01025">
    <property type="entry name" value="GrpE"/>
    <property type="match status" value="1"/>
</dbReference>
<comment type="subunit">
    <text evidence="3">Homodimer.</text>
</comment>
<proteinExistence type="inferred from homology"/>
<dbReference type="PANTHER" id="PTHR21237:SF23">
    <property type="entry name" value="GRPE PROTEIN HOMOLOG, MITOCHONDRIAL"/>
    <property type="match status" value="1"/>
</dbReference>
<dbReference type="GO" id="GO:0005737">
    <property type="term" value="C:cytoplasm"/>
    <property type="evidence" value="ECO:0007669"/>
    <property type="project" value="UniProtKB-SubCell"/>
</dbReference>
<organism evidence="7 8">
    <name type="scientific">Ruficoccus amylovorans</name>
    <dbReference type="NCBI Taxonomy" id="1804625"/>
    <lineage>
        <taxon>Bacteria</taxon>
        <taxon>Pseudomonadati</taxon>
        <taxon>Verrucomicrobiota</taxon>
        <taxon>Opitutia</taxon>
        <taxon>Puniceicoccales</taxon>
        <taxon>Cerasicoccaceae</taxon>
        <taxon>Ruficoccus</taxon>
    </lineage>
</organism>
<accession>A0A842HLI6</accession>
<evidence type="ECO:0000256" key="5">
    <source>
        <dbReference type="SAM" id="Coils"/>
    </source>
</evidence>
<dbReference type="Gene3D" id="3.90.20.20">
    <property type="match status" value="1"/>
</dbReference>
<keyword evidence="8" id="KW-1185">Reference proteome</keyword>
<reference evidence="7 8" key="1">
    <citation type="submission" date="2020-07" db="EMBL/GenBank/DDBJ databases">
        <authorList>
            <person name="Feng X."/>
        </authorList>
    </citation>
    <scope>NUCLEOTIDE SEQUENCE [LARGE SCALE GENOMIC DNA]</scope>
    <source>
        <strain evidence="7 8">JCM31066</strain>
    </source>
</reference>
<dbReference type="EMBL" id="JACHVB010000064">
    <property type="protein sequence ID" value="MBC2596327.1"/>
    <property type="molecule type" value="Genomic_DNA"/>
</dbReference>
<comment type="subcellular location">
    <subcellularLocation>
        <location evidence="3">Cytoplasm</location>
    </subcellularLocation>
</comment>
<dbReference type="GO" id="GO:0051082">
    <property type="term" value="F:unfolded protein binding"/>
    <property type="evidence" value="ECO:0007669"/>
    <property type="project" value="TreeGrafter"/>
</dbReference>
<evidence type="ECO:0000256" key="2">
    <source>
        <dbReference type="ARBA" id="ARBA00023186"/>
    </source>
</evidence>
<dbReference type="GO" id="GO:0051087">
    <property type="term" value="F:protein-folding chaperone binding"/>
    <property type="evidence" value="ECO:0007669"/>
    <property type="project" value="InterPro"/>
</dbReference>
<evidence type="ECO:0000313" key="7">
    <source>
        <dbReference type="EMBL" id="MBC2596327.1"/>
    </source>
</evidence>
<evidence type="ECO:0000256" key="4">
    <source>
        <dbReference type="RuleBase" id="RU004478"/>
    </source>
</evidence>
<dbReference type="PANTHER" id="PTHR21237">
    <property type="entry name" value="GRPE PROTEIN"/>
    <property type="match status" value="1"/>
</dbReference>
<dbReference type="Proteomes" id="UP000546464">
    <property type="component" value="Unassembled WGS sequence"/>
</dbReference>
<name>A0A842HLI6_9BACT</name>
<dbReference type="InterPro" id="IPR000740">
    <property type="entry name" value="GrpE"/>
</dbReference>
<keyword evidence="2 3" id="KW-0143">Chaperone</keyword>
<dbReference type="RefSeq" id="WP_185677241.1">
    <property type="nucleotide sequence ID" value="NZ_JACHVB010000064.1"/>
</dbReference>
<keyword evidence="3" id="KW-0963">Cytoplasm</keyword>
<dbReference type="InterPro" id="IPR013805">
    <property type="entry name" value="GrpE_CC"/>
</dbReference>
<sequence>MKEKPENNEPEAAIADEQAAQTPEESVAPEEASSETAQLLEELDKAQAKAKDYEDRYLRAMADLDNFRRRAAREREESRLLANAGLIEEILPALDNFRLGLAAAANHPEAAVVSKGFEAVAAQLRQILADHGLEVIEPAPGDDFDHNLHEAVSQQSSDEIGDHQVITAVRAGYQLNQRLLRPASVVVSSGPAAS</sequence>
<dbReference type="CDD" id="cd00446">
    <property type="entry name" value="GrpE"/>
    <property type="match status" value="1"/>
</dbReference>
<protein>
    <recommendedName>
        <fullName evidence="3">Protein GrpE</fullName>
    </recommendedName>
    <alternativeName>
        <fullName evidence="3">HSP-70 cofactor</fullName>
    </alternativeName>
</protein>
<comment type="similarity">
    <text evidence="1 3 4">Belongs to the GrpE family.</text>
</comment>
<dbReference type="GO" id="GO:0006457">
    <property type="term" value="P:protein folding"/>
    <property type="evidence" value="ECO:0007669"/>
    <property type="project" value="InterPro"/>
</dbReference>
<dbReference type="Gene3D" id="2.30.22.10">
    <property type="entry name" value="Head domain of nucleotide exchange factor GrpE"/>
    <property type="match status" value="1"/>
</dbReference>
<dbReference type="PRINTS" id="PR00773">
    <property type="entry name" value="GRPEPROTEIN"/>
</dbReference>